<dbReference type="AlphaFoldDB" id="A0A5A7QSE6"/>
<evidence type="ECO:0000256" key="3">
    <source>
        <dbReference type="ARBA" id="ARBA00023015"/>
    </source>
</evidence>
<evidence type="ECO:0000313" key="12">
    <source>
        <dbReference type="Proteomes" id="UP000325081"/>
    </source>
</evidence>
<sequence>MMTTPTAEFAPSLHESLHQLSMWEDAFEGSISPGAGGCMIIESDPKIDDKIEYLSDKSADHVEDSHASRSISEKIQRRLAQNREAARKSRLRKKAYVQQLETSRMKLAQLETELERARQQARKHIFFFSFSRILLTCASCLNSRTMSKLIIEHCESSECMTQQGMLMASAAGNIGLCATINPGIAAFEIAYVQWIEEEDRKISNLQNALQSPISDAELRMTVENVLAHYRYLFCMKKDAARADAFYLVSGMWRTSVERFFLWIGGFRPSELISVVMPQLEPLTEQQMASVRGLRHLCTQAEDALSQGLEKLQHTLAQAIASSVSVGYSCQPVLDRLNSLEGFVNQADHLREQTLQQMARILTTRQAAKGLLAFGQYFQRLRALGSLWAARPPQQPA</sequence>
<keyword evidence="8" id="KW-0175">Coiled coil</keyword>
<dbReference type="InterPro" id="IPR046347">
    <property type="entry name" value="bZIP_sf"/>
</dbReference>
<dbReference type="InterPro" id="IPR004827">
    <property type="entry name" value="bZIP"/>
</dbReference>
<evidence type="ECO:0000259" key="10">
    <source>
        <dbReference type="PROSITE" id="PS51806"/>
    </source>
</evidence>
<evidence type="ECO:0000256" key="5">
    <source>
        <dbReference type="ARBA" id="ARBA00023159"/>
    </source>
</evidence>
<organism evidence="11 12">
    <name type="scientific">Striga asiatica</name>
    <name type="common">Asiatic witchweed</name>
    <name type="synonym">Buchnera asiatica</name>
    <dbReference type="NCBI Taxonomy" id="4170"/>
    <lineage>
        <taxon>Eukaryota</taxon>
        <taxon>Viridiplantae</taxon>
        <taxon>Streptophyta</taxon>
        <taxon>Embryophyta</taxon>
        <taxon>Tracheophyta</taxon>
        <taxon>Spermatophyta</taxon>
        <taxon>Magnoliopsida</taxon>
        <taxon>eudicotyledons</taxon>
        <taxon>Gunneridae</taxon>
        <taxon>Pentapetalae</taxon>
        <taxon>asterids</taxon>
        <taxon>lamiids</taxon>
        <taxon>Lamiales</taxon>
        <taxon>Orobanchaceae</taxon>
        <taxon>Buchnereae</taxon>
        <taxon>Striga</taxon>
    </lineage>
</organism>
<keyword evidence="5" id="KW-0010">Activator</keyword>
<dbReference type="SMART" id="SM00338">
    <property type="entry name" value="BRLZ"/>
    <property type="match status" value="1"/>
</dbReference>
<gene>
    <name evidence="11" type="ORF">STAS_25043</name>
</gene>
<comment type="caution">
    <text evidence="11">The sequence shown here is derived from an EMBL/GenBank/DDBJ whole genome shotgun (WGS) entry which is preliminary data.</text>
</comment>
<dbReference type="Proteomes" id="UP000325081">
    <property type="component" value="Unassembled WGS sequence"/>
</dbReference>
<keyword evidence="7" id="KW-0539">Nucleus</keyword>
<dbReference type="Pfam" id="PF14144">
    <property type="entry name" value="DOG1"/>
    <property type="match status" value="1"/>
</dbReference>
<evidence type="ECO:0000256" key="1">
    <source>
        <dbReference type="ARBA" id="ARBA00004123"/>
    </source>
</evidence>
<dbReference type="Gene3D" id="1.20.5.170">
    <property type="match status" value="1"/>
</dbReference>
<dbReference type="GO" id="GO:0006351">
    <property type="term" value="P:DNA-templated transcription"/>
    <property type="evidence" value="ECO:0007669"/>
    <property type="project" value="InterPro"/>
</dbReference>
<dbReference type="FunFam" id="1.20.5.170:FF:000019">
    <property type="entry name" value="BZIP family transcription factor"/>
    <property type="match status" value="1"/>
</dbReference>
<comment type="similarity">
    <text evidence="2">Belongs to the bZIP family.</text>
</comment>
<feature type="coiled-coil region" evidence="8">
    <location>
        <begin position="93"/>
        <end position="120"/>
    </location>
</feature>
<keyword evidence="3" id="KW-0805">Transcription regulation</keyword>
<reference evidence="12" key="1">
    <citation type="journal article" date="2019" name="Curr. Biol.">
        <title>Genome Sequence of Striga asiatica Provides Insight into the Evolution of Plant Parasitism.</title>
        <authorList>
            <person name="Yoshida S."/>
            <person name="Kim S."/>
            <person name="Wafula E.K."/>
            <person name="Tanskanen J."/>
            <person name="Kim Y.M."/>
            <person name="Honaas L."/>
            <person name="Yang Z."/>
            <person name="Spallek T."/>
            <person name="Conn C.E."/>
            <person name="Ichihashi Y."/>
            <person name="Cheong K."/>
            <person name="Cui S."/>
            <person name="Der J.P."/>
            <person name="Gundlach H."/>
            <person name="Jiao Y."/>
            <person name="Hori C."/>
            <person name="Ishida J.K."/>
            <person name="Kasahara H."/>
            <person name="Kiba T."/>
            <person name="Kim M.S."/>
            <person name="Koo N."/>
            <person name="Laohavisit A."/>
            <person name="Lee Y.H."/>
            <person name="Lumba S."/>
            <person name="McCourt P."/>
            <person name="Mortimer J.C."/>
            <person name="Mutuku J.M."/>
            <person name="Nomura T."/>
            <person name="Sasaki-Sekimoto Y."/>
            <person name="Seto Y."/>
            <person name="Wang Y."/>
            <person name="Wakatake T."/>
            <person name="Sakakibara H."/>
            <person name="Demura T."/>
            <person name="Yamaguchi S."/>
            <person name="Yoneyama K."/>
            <person name="Manabe R.I."/>
            <person name="Nelson D.C."/>
            <person name="Schulman A.H."/>
            <person name="Timko M.P."/>
            <person name="dePamphilis C.W."/>
            <person name="Choi D."/>
            <person name="Shirasu K."/>
        </authorList>
    </citation>
    <scope>NUCLEOTIDE SEQUENCE [LARGE SCALE GENOMIC DNA]</scope>
    <source>
        <strain evidence="12">cv. UVA1</strain>
    </source>
</reference>
<dbReference type="EMBL" id="BKCP01008070">
    <property type="protein sequence ID" value="GER47896.1"/>
    <property type="molecule type" value="Genomic_DNA"/>
</dbReference>
<evidence type="ECO:0000256" key="7">
    <source>
        <dbReference type="ARBA" id="ARBA00023242"/>
    </source>
</evidence>
<dbReference type="PANTHER" id="PTHR45693:SF7">
    <property type="entry name" value="TRANSCRIPTION FACTOR TGA7"/>
    <property type="match status" value="1"/>
</dbReference>
<evidence type="ECO:0000256" key="8">
    <source>
        <dbReference type="SAM" id="Coils"/>
    </source>
</evidence>
<evidence type="ECO:0000256" key="2">
    <source>
        <dbReference type="ARBA" id="ARBA00007163"/>
    </source>
</evidence>
<dbReference type="PROSITE" id="PS51806">
    <property type="entry name" value="DOG1"/>
    <property type="match status" value="1"/>
</dbReference>
<keyword evidence="12" id="KW-1185">Reference proteome</keyword>
<evidence type="ECO:0000313" key="11">
    <source>
        <dbReference type="EMBL" id="GER47896.1"/>
    </source>
</evidence>
<comment type="subcellular location">
    <subcellularLocation>
        <location evidence="1">Nucleus</location>
    </subcellularLocation>
</comment>
<evidence type="ECO:0000256" key="6">
    <source>
        <dbReference type="ARBA" id="ARBA00023163"/>
    </source>
</evidence>
<dbReference type="PROSITE" id="PS50217">
    <property type="entry name" value="BZIP"/>
    <property type="match status" value="1"/>
</dbReference>
<feature type="domain" description="BZIP" evidence="9">
    <location>
        <begin position="72"/>
        <end position="125"/>
    </location>
</feature>
<evidence type="ECO:0000256" key="4">
    <source>
        <dbReference type="ARBA" id="ARBA00023125"/>
    </source>
</evidence>
<dbReference type="OrthoDB" id="2015618at2759"/>
<keyword evidence="6" id="KW-0804">Transcription</keyword>
<dbReference type="PROSITE" id="PS00036">
    <property type="entry name" value="BZIP_BASIC"/>
    <property type="match status" value="1"/>
</dbReference>
<dbReference type="Pfam" id="PF00170">
    <property type="entry name" value="bZIP_1"/>
    <property type="match status" value="1"/>
</dbReference>
<protein>
    <submittedName>
        <fullName evidence="11">BZIP transcription factor family protein</fullName>
    </submittedName>
</protein>
<keyword evidence="4" id="KW-0238">DNA-binding</keyword>
<name>A0A5A7QSE6_STRAF</name>
<proteinExistence type="inferred from homology"/>
<accession>A0A5A7QSE6</accession>
<evidence type="ECO:0000259" key="9">
    <source>
        <dbReference type="PROSITE" id="PS50217"/>
    </source>
</evidence>
<dbReference type="InterPro" id="IPR025422">
    <property type="entry name" value="TGA_domain"/>
</dbReference>
<dbReference type="GO" id="GO:0003700">
    <property type="term" value="F:DNA-binding transcription factor activity"/>
    <property type="evidence" value="ECO:0007669"/>
    <property type="project" value="InterPro"/>
</dbReference>
<dbReference type="GO" id="GO:0043565">
    <property type="term" value="F:sequence-specific DNA binding"/>
    <property type="evidence" value="ECO:0007669"/>
    <property type="project" value="InterPro"/>
</dbReference>
<dbReference type="GO" id="GO:0005634">
    <property type="term" value="C:nucleus"/>
    <property type="evidence" value="ECO:0007669"/>
    <property type="project" value="UniProtKB-SubCell"/>
</dbReference>
<dbReference type="SUPFAM" id="SSF57959">
    <property type="entry name" value="Leucine zipper domain"/>
    <property type="match status" value="1"/>
</dbReference>
<feature type="domain" description="DOG1" evidence="10">
    <location>
        <begin position="184"/>
        <end position="390"/>
    </location>
</feature>
<dbReference type="PANTHER" id="PTHR45693">
    <property type="entry name" value="TRANSCRIPTION FACTOR TGA9"/>
    <property type="match status" value="1"/>
</dbReference>